<accession>A0AAD6V333</accession>
<reference evidence="2" key="1">
    <citation type="submission" date="2023-03" db="EMBL/GenBank/DDBJ databases">
        <title>Massive genome expansion in bonnet fungi (Mycena s.s.) driven by repeated elements and novel gene families across ecological guilds.</title>
        <authorList>
            <consortium name="Lawrence Berkeley National Laboratory"/>
            <person name="Harder C.B."/>
            <person name="Miyauchi S."/>
            <person name="Viragh M."/>
            <person name="Kuo A."/>
            <person name="Thoen E."/>
            <person name="Andreopoulos B."/>
            <person name="Lu D."/>
            <person name="Skrede I."/>
            <person name="Drula E."/>
            <person name="Henrissat B."/>
            <person name="Morin E."/>
            <person name="Kohler A."/>
            <person name="Barry K."/>
            <person name="LaButti K."/>
            <person name="Morin E."/>
            <person name="Salamov A."/>
            <person name="Lipzen A."/>
            <person name="Mereny Z."/>
            <person name="Hegedus B."/>
            <person name="Baldrian P."/>
            <person name="Stursova M."/>
            <person name="Weitz H."/>
            <person name="Taylor A."/>
            <person name="Grigoriev I.V."/>
            <person name="Nagy L.G."/>
            <person name="Martin F."/>
            <person name="Kauserud H."/>
        </authorList>
    </citation>
    <scope>NUCLEOTIDE SEQUENCE</scope>
    <source>
        <strain evidence="2">9144</strain>
    </source>
</reference>
<gene>
    <name evidence="2" type="ORF">GGX14DRAFT_402088</name>
</gene>
<evidence type="ECO:0000313" key="3">
    <source>
        <dbReference type="Proteomes" id="UP001219525"/>
    </source>
</evidence>
<dbReference type="AlphaFoldDB" id="A0AAD6V333"/>
<feature type="compositionally biased region" description="Basic and acidic residues" evidence="1">
    <location>
        <begin position="79"/>
        <end position="94"/>
    </location>
</feature>
<sequence>MPIVREGCLPPKLDRVRTSGDSRSGGQRWQRKCTRPREMTVCPTSHYKLAGGGIQVRVPIPSRAHARTGATSSRIIQARKSEKEGETGSEKELDGDTTNVLEAIVRELSLLPGPSFELWTPSSAELIRRLISIPASSLGVPPGPKTFNLVHCQWLTAHAVLPATTGEY</sequence>
<dbReference type="EMBL" id="JARJCW010000073">
    <property type="protein sequence ID" value="KAJ7198390.1"/>
    <property type="molecule type" value="Genomic_DNA"/>
</dbReference>
<dbReference type="Proteomes" id="UP001219525">
    <property type="component" value="Unassembled WGS sequence"/>
</dbReference>
<protein>
    <submittedName>
        <fullName evidence="2">Uncharacterized protein</fullName>
    </submittedName>
</protein>
<feature type="region of interest" description="Disordered" evidence="1">
    <location>
        <begin position="64"/>
        <end position="96"/>
    </location>
</feature>
<organism evidence="2 3">
    <name type="scientific">Mycena pura</name>
    <dbReference type="NCBI Taxonomy" id="153505"/>
    <lineage>
        <taxon>Eukaryota</taxon>
        <taxon>Fungi</taxon>
        <taxon>Dikarya</taxon>
        <taxon>Basidiomycota</taxon>
        <taxon>Agaricomycotina</taxon>
        <taxon>Agaricomycetes</taxon>
        <taxon>Agaricomycetidae</taxon>
        <taxon>Agaricales</taxon>
        <taxon>Marasmiineae</taxon>
        <taxon>Mycenaceae</taxon>
        <taxon>Mycena</taxon>
    </lineage>
</organism>
<evidence type="ECO:0000313" key="2">
    <source>
        <dbReference type="EMBL" id="KAJ7198390.1"/>
    </source>
</evidence>
<name>A0AAD6V333_9AGAR</name>
<comment type="caution">
    <text evidence="2">The sequence shown here is derived from an EMBL/GenBank/DDBJ whole genome shotgun (WGS) entry which is preliminary data.</text>
</comment>
<keyword evidence="3" id="KW-1185">Reference proteome</keyword>
<feature type="region of interest" description="Disordered" evidence="1">
    <location>
        <begin position="1"/>
        <end position="36"/>
    </location>
</feature>
<evidence type="ECO:0000256" key="1">
    <source>
        <dbReference type="SAM" id="MobiDB-lite"/>
    </source>
</evidence>
<proteinExistence type="predicted"/>